<gene>
    <name evidence="1" type="ORF">LCGC14_0364440</name>
</gene>
<protein>
    <submittedName>
        <fullName evidence="1">Uncharacterized protein</fullName>
    </submittedName>
</protein>
<organism evidence="1">
    <name type="scientific">marine sediment metagenome</name>
    <dbReference type="NCBI Taxonomy" id="412755"/>
    <lineage>
        <taxon>unclassified sequences</taxon>
        <taxon>metagenomes</taxon>
        <taxon>ecological metagenomes</taxon>
    </lineage>
</organism>
<dbReference type="EMBL" id="LAZR01000286">
    <property type="protein sequence ID" value="KKN76952.1"/>
    <property type="molecule type" value="Genomic_DNA"/>
</dbReference>
<reference evidence="1" key="1">
    <citation type="journal article" date="2015" name="Nature">
        <title>Complex archaea that bridge the gap between prokaryotes and eukaryotes.</title>
        <authorList>
            <person name="Spang A."/>
            <person name="Saw J.H."/>
            <person name="Jorgensen S.L."/>
            <person name="Zaremba-Niedzwiedzka K."/>
            <person name="Martijn J."/>
            <person name="Lind A.E."/>
            <person name="van Eijk R."/>
            <person name="Schleper C."/>
            <person name="Guy L."/>
            <person name="Ettema T.J."/>
        </authorList>
    </citation>
    <scope>NUCLEOTIDE SEQUENCE</scope>
</reference>
<name>A0A0F9TPR7_9ZZZZ</name>
<accession>A0A0F9TPR7</accession>
<comment type="caution">
    <text evidence="1">The sequence shown here is derived from an EMBL/GenBank/DDBJ whole genome shotgun (WGS) entry which is preliminary data.</text>
</comment>
<sequence>MIELKQALKEENIRYGKELINLNENEYLDRHYITYEGDYGISTVNTERGKNIGLKLASLKLQHTLNKIEIRLKYN</sequence>
<proteinExistence type="predicted"/>
<dbReference type="AlphaFoldDB" id="A0A0F9TPR7"/>
<evidence type="ECO:0000313" key="1">
    <source>
        <dbReference type="EMBL" id="KKN76952.1"/>
    </source>
</evidence>